<sequence length="62" mass="6997">HPIRSPCEAIKEEYLFFCDMVPCDSLLVPMSNCFVKTDLFLILRLLFSHCKERGGSMAAGTD</sequence>
<evidence type="ECO:0000313" key="1">
    <source>
        <dbReference type="EMBL" id="KAJ1079798.1"/>
    </source>
</evidence>
<accession>A0AAV7KUI5</accession>
<dbReference type="EMBL" id="JANPWB010000016">
    <property type="protein sequence ID" value="KAJ1079798.1"/>
    <property type="molecule type" value="Genomic_DNA"/>
</dbReference>
<gene>
    <name evidence="1" type="ORF">NDU88_000033</name>
</gene>
<feature type="non-terminal residue" evidence="1">
    <location>
        <position position="62"/>
    </location>
</feature>
<dbReference type="AlphaFoldDB" id="A0AAV7KUI5"/>
<name>A0AAV7KUI5_PLEWA</name>
<reference evidence="1" key="1">
    <citation type="journal article" date="2022" name="bioRxiv">
        <title>Sequencing and chromosome-scale assembly of the giantPleurodeles waltlgenome.</title>
        <authorList>
            <person name="Brown T."/>
            <person name="Elewa A."/>
            <person name="Iarovenko S."/>
            <person name="Subramanian E."/>
            <person name="Araus A.J."/>
            <person name="Petzold A."/>
            <person name="Susuki M."/>
            <person name="Suzuki K.-i.T."/>
            <person name="Hayashi T."/>
            <person name="Toyoda A."/>
            <person name="Oliveira C."/>
            <person name="Osipova E."/>
            <person name="Leigh N.D."/>
            <person name="Simon A."/>
            <person name="Yun M.H."/>
        </authorList>
    </citation>
    <scope>NUCLEOTIDE SEQUENCE</scope>
    <source>
        <strain evidence="1">20211129_DDA</strain>
        <tissue evidence="1">Liver</tissue>
    </source>
</reference>
<dbReference type="Proteomes" id="UP001066276">
    <property type="component" value="Chromosome 12"/>
</dbReference>
<feature type="non-terminal residue" evidence="1">
    <location>
        <position position="1"/>
    </location>
</feature>
<comment type="caution">
    <text evidence="1">The sequence shown here is derived from an EMBL/GenBank/DDBJ whole genome shotgun (WGS) entry which is preliminary data.</text>
</comment>
<keyword evidence="2" id="KW-1185">Reference proteome</keyword>
<proteinExistence type="predicted"/>
<protein>
    <submittedName>
        <fullName evidence="1">Uncharacterized protein</fullName>
    </submittedName>
</protein>
<organism evidence="1 2">
    <name type="scientific">Pleurodeles waltl</name>
    <name type="common">Iberian ribbed newt</name>
    <dbReference type="NCBI Taxonomy" id="8319"/>
    <lineage>
        <taxon>Eukaryota</taxon>
        <taxon>Metazoa</taxon>
        <taxon>Chordata</taxon>
        <taxon>Craniata</taxon>
        <taxon>Vertebrata</taxon>
        <taxon>Euteleostomi</taxon>
        <taxon>Amphibia</taxon>
        <taxon>Batrachia</taxon>
        <taxon>Caudata</taxon>
        <taxon>Salamandroidea</taxon>
        <taxon>Salamandridae</taxon>
        <taxon>Pleurodelinae</taxon>
        <taxon>Pleurodeles</taxon>
    </lineage>
</organism>
<evidence type="ECO:0000313" key="2">
    <source>
        <dbReference type="Proteomes" id="UP001066276"/>
    </source>
</evidence>